<organism evidence="2 3">
    <name type="scientific">Spirosoma foliorum</name>
    <dbReference type="NCBI Taxonomy" id="2710596"/>
    <lineage>
        <taxon>Bacteria</taxon>
        <taxon>Pseudomonadati</taxon>
        <taxon>Bacteroidota</taxon>
        <taxon>Cytophagia</taxon>
        <taxon>Cytophagales</taxon>
        <taxon>Cytophagaceae</taxon>
        <taxon>Spirosoma</taxon>
    </lineage>
</organism>
<dbReference type="AlphaFoldDB" id="A0A7G5H1C7"/>
<dbReference type="EMBL" id="CP059732">
    <property type="protein sequence ID" value="QMW04919.1"/>
    <property type="molecule type" value="Genomic_DNA"/>
</dbReference>
<dbReference type="KEGG" id="sfol:H3H32_08480"/>
<feature type="domain" description="Transposase IS4-like" evidence="1">
    <location>
        <begin position="160"/>
        <end position="327"/>
    </location>
</feature>
<dbReference type="InterPro" id="IPR012337">
    <property type="entry name" value="RNaseH-like_sf"/>
</dbReference>
<reference evidence="2 3" key="1">
    <citation type="submission" date="2020-07" db="EMBL/GenBank/DDBJ databases">
        <title>Spirosoma foliorum sp. nov., isolated from the leaves on the Nejang mountain Korea, Republic of.</title>
        <authorList>
            <person name="Ho H."/>
            <person name="Lee Y.-J."/>
            <person name="Nurcahyanto D.-A."/>
            <person name="Kim S.-G."/>
        </authorList>
    </citation>
    <scope>NUCLEOTIDE SEQUENCE [LARGE SCALE GENOMIC DNA]</scope>
    <source>
        <strain evidence="2 3">PL0136</strain>
    </source>
</reference>
<dbReference type="GO" id="GO:0003677">
    <property type="term" value="F:DNA binding"/>
    <property type="evidence" value="ECO:0007669"/>
    <property type="project" value="InterPro"/>
</dbReference>
<dbReference type="InterPro" id="IPR002559">
    <property type="entry name" value="Transposase_11"/>
</dbReference>
<evidence type="ECO:0000313" key="2">
    <source>
        <dbReference type="EMBL" id="QMW04919.1"/>
    </source>
</evidence>
<dbReference type="SUPFAM" id="SSF53098">
    <property type="entry name" value="Ribonuclease H-like"/>
    <property type="match status" value="1"/>
</dbReference>
<dbReference type="Proteomes" id="UP000515369">
    <property type="component" value="Chromosome"/>
</dbReference>
<keyword evidence="3" id="KW-1185">Reference proteome</keyword>
<protein>
    <submittedName>
        <fullName evidence="2">Transposase</fullName>
    </submittedName>
</protein>
<gene>
    <name evidence="2" type="ORF">H3H32_08480</name>
</gene>
<sequence>MSIEAILKPILAKLFNVNKHQRTFLSELFSVLLGRQGRATFENVARYSRFTELTFRRHFATCFDWLAFNKACIDFTQGPFIGVVDCIFIAQSGTKTFGLDKFWSSCAGKAQLGLEVSLLACVNTLTKQCFALEASQTPPDITQQDDKPYSRLSWYLEQLADCLPQLPALLHWVADGYYAKKEIFTLFVGHRRHLITRLRHDAALYHLWTKGRQPGQRGPTRRYDGKAVFDNLSRWQAEGTHPIHGHIELYSALLYSKHFERRLRVVLLVDTHHQKYVLLASTDEQQSASQIAYYYHLRFQIELFFRDAKQFTGLSQCQARSDEKLDYHLNATLSMVNVARLLLAADASLLKSMNALVRRETNRRVWRLIYSQLSSDGSVDVNRLDSLNCQFWQRRAA</sequence>
<dbReference type="RefSeq" id="WP_182462270.1">
    <property type="nucleotide sequence ID" value="NZ_CP059732.1"/>
</dbReference>
<dbReference type="Pfam" id="PF01609">
    <property type="entry name" value="DDE_Tnp_1"/>
    <property type="match status" value="1"/>
</dbReference>
<evidence type="ECO:0000313" key="3">
    <source>
        <dbReference type="Proteomes" id="UP000515369"/>
    </source>
</evidence>
<evidence type="ECO:0000259" key="1">
    <source>
        <dbReference type="Pfam" id="PF01609"/>
    </source>
</evidence>
<proteinExistence type="predicted"/>
<accession>A0A7G5H1C7</accession>
<dbReference type="GO" id="GO:0006313">
    <property type="term" value="P:DNA transposition"/>
    <property type="evidence" value="ECO:0007669"/>
    <property type="project" value="InterPro"/>
</dbReference>
<dbReference type="GO" id="GO:0004803">
    <property type="term" value="F:transposase activity"/>
    <property type="evidence" value="ECO:0007669"/>
    <property type="project" value="InterPro"/>
</dbReference>
<name>A0A7G5H1C7_9BACT</name>